<dbReference type="EMBL" id="JANRMS010000347">
    <property type="protein sequence ID" value="KAJ3541521.1"/>
    <property type="molecule type" value="Genomic_DNA"/>
</dbReference>
<sequence length="447" mass="48018">MSSPERRLETLEAPPPAAILDTGSDSETDSESVSRVDIESSLPAWTCVLGSFLFVMPTFGMMQSIGTFQSYLQLNQLHDYAAGEVGWITGMYMFLSMLASIQVGPILDQHGPRVMSVIGTLGSVALFLIVAECKTYWQFMLCFGIFGGLVTAVAGTIGVTVVGKLFLRKRGLAIGLTLSGSSIGTVIFPIMLRSLLPKLGWAWSMRILAFVVLGILTPGIFCFTPYTRLIRMITPPDHRPTKGSLALLNFSAFRTPAFSLVSVVYFTFQYVIYGIGGLLPAFAIEAGLSAETGYTLLSIIGGTSAFGRVIPGMIGDKIGHFNVLLFMIAMSLVFLGTLFIPFGRNSAVLYAFSALWGFCTGSFLSMAPVCVGKTCEARDYGRYYGTVNFVISFALLISIPTSGTMVEKMGTQALGGLLAGVLALGGMCLFAARALLMGQWFSLKPPM</sequence>
<evidence type="ECO:0000313" key="2">
    <source>
        <dbReference type="Proteomes" id="UP001148629"/>
    </source>
</evidence>
<dbReference type="Proteomes" id="UP001148629">
    <property type="component" value="Unassembled WGS sequence"/>
</dbReference>
<keyword evidence="2" id="KW-1185">Reference proteome</keyword>
<organism evidence="1 2">
    <name type="scientific">Fusarium decemcellulare</name>
    <dbReference type="NCBI Taxonomy" id="57161"/>
    <lineage>
        <taxon>Eukaryota</taxon>
        <taxon>Fungi</taxon>
        <taxon>Dikarya</taxon>
        <taxon>Ascomycota</taxon>
        <taxon>Pezizomycotina</taxon>
        <taxon>Sordariomycetes</taxon>
        <taxon>Hypocreomycetidae</taxon>
        <taxon>Hypocreales</taxon>
        <taxon>Nectriaceae</taxon>
        <taxon>Fusarium</taxon>
        <taxon>Fusarium decemcellulare species complex</taxon>
    </lineage>
</organism>
<accession>A0ACC1SK73</accession>
<reference evidence="1" key="1">
    <citation type="submission" date="2022-08" db="EMBL/GenBank/DDBJ databases">
        <title>Genome Sequence of Fusarium decemcellulare.</title>
        <authorList>
            <person name="Buettner E."/>
        </authorList>
    </citation>
    <scope>NUCLEOTIDE SEQUENCE</scope>
    <source>
        <strain evidence="1">Babe19</strain>
    </source>
</reference>
<comment type="caution">
    <text evidence="1">The sequence shown here is derived from an EMBL/GenBank/DDBJ whole genome shotgun (WGS) entry which is preliminary data.</text>
</comment>
<proteinExistence type="predicted"/>
<evidence type="ECO:0000313" key="1">
    <source>
        <dbReference type="EMBL" id="KAJ3541521.1"/>
    </source>
</evidence>
<gene>
    <name evidence="1" type="ORF">NM208_g4571</name>
</gene>
<protein>
    <submittedName>
        <fullName evidence="1">Uncharacterized protein</fullName>
    </submittedName>
</protein>
<name>A0ACC1SK73_9HYPO</name>